<gene>
    <name evidence="2" type="ORF">SPARVUS_LOCUS15460474</name>
</gene>
<evidence type="ECO:0000313" key="2">
    <source>
        <dbReference type="EMBL" id="CAI9616837.1"/>
    </source>
</evidence>
<name>A0ABN9H848_9NEOB</name>
<dbReference type="Proteomes" id="UP001162483">
    <property type="component" value="Unassembled WGS sequence"/>
</dbReference>
<protein>
    <submittedName>
        <fullName evidence="2">Uncharacterized protein</fullName>
    </submittedName>
</protein>
<reference evidence="2" key="1">
    <citation type="submission" date="2023-05" db="EMBL/GenBank/DDBJ databases">
        <authorList>
            <person name="Stuckert A."/>
        </authorList>
    </citation>
    <scope>NUCLEOTIDE SEQUENCE</scope>
</reference>
<evidence type="ECO:0000313" key="3">
    <source>
        <dbReference type="Proteomes" id="UP001162483"/>
    </source>
</evidence>
<proteinExistence type="predicted"/>
<comment type="caution">
    <text evidence="2">The sequence shown here is derived from an EMBL/GenBank/DDBJ whole genome shotgun (WGS) entry which is preliminary data.</text>
</comment>
<feature type="compositionally biased region" description="Polar residues" evidence="1">
    <location>
        <begin position="67"/>
        <end position="85"/>
    </location>
</feature>
<evidence type="ECO:0000256" key="1">
    <source>
        <dbReference type="SAM" id="MobiDB-lite"/>
    </source>
</evidence>
<accession>A0ABN9H848</accession>
<sequence>MVAKIHPCIRGNQMKPTLHKPQSMAAPQRTLCPDLLEHEQAVYILAIHPGYTPSESDKHTPCHQTLADINTQPHQDPSFPSTSQDGFPVQPLLVRIGLGVMSGLPGMTR</sequence>
<feature type="region of interest" description="Disordered" evidence="1">
    <location>
        <begin position="54"/>
        <end position="86"/>
    </location>
</feature>
<keyword evidence="3" id="KW-1185">Reference proteome</keyword>
<organism evidence="2 3">
    <name type="scientific">Staurois parvus</name>
    <dbReference type="NCBI Taxonomy" id="386267"/>
    <lineage>
        <taxon>Eukaryota</taxon>
        <taxon>Metazoa</taxon>
        <taxon>Chordata</taxon>
        <taxon>Craniata</taxon>
        <taxon>Vertebrata</taxon>
        <taxon>Euteleostomi</taxon>
        <taxon>Amphibia</taxon>
        <taxon>Batrachia</taxon>
        <taxon>Anura</taxon>
        <taxon>Neobatrachia</taxon>
        <taxon>Ranoidea</taxon>
        <taxon>Ranidae</taxon>
        <taxon>Staurois</taxon>
    </lineage>
</organism>
<feature type="non-terminal residue" evidence="2">
    <location>
        <position position="109"/>
    </location>
</feature>
<dbReference type="EMBL" id="CATNWA010020132">
    <property type="protein sequence ID" value="CAI9616837.1"/>
    <property type="molecule type" value="Genomic_DNA"/>
</dbReference>